<feature type="region of interest" description="Disordered" evidence="1">
    <location>
        <begin position="415"/>
        <end position="454"/>
    </location>
</feature>
<dbReference type="NCBIfam" id="TIGR03503">
    <property type="entry name" value="TIGR03503 family protein"/>
    <property type="match status" value="1"/>
</dbReference>
<keyword evidence="2" id="KW-0472">Membrane</keyword>
<evidence type="ECO:0000313" key="4">
    <source>
        <dbReference type="Proteomes" id="UP000061457"/>
    </source>
</evidence>
<protein>
    <recommendedName>
        <fullName evidence="5">TIGR03503 family protein</fullName>
    </recommendedName>
</protein>
<dbReference type="STRING" id="161398.PP2015_884"/>
<name>A0A0S2JZ12_9GAMM</name>
<dbReference type="KEGG" id="pphe:PP2015_884"/>
<sequence>MKRLLLVLFLFFINECIALTTTPSITLLKNNRKVNEVPLLDNRFRIDHKVEKITLLFFRKPGSPAVILVKPDGSKYYAHHAMKDEMLEWYDEASYDLITIENPTPGPWQVIGRVQSDSRIMVLGDIELEVEPLPQLMFRGETLKVTGQVTNDGKPIDVGYFRDVVSLIVEFVSTNNDQYDNFGAGTQSVTEFKDDGREFDERPMDGIFTGEFKLTFPAGEWQPEFYIETPILKRRVAQAPIVIAEPPFDFDLTLANSADLSHELTVQLDQSIIKPETVIFQGKIFYPNGEEQLFTINPEARLYRKLEISNYDWGRYQIEFSVFGENINGREFMAKLPMYNFEIERPIEKVPELQAPKINPLLAKLPPPEPEPTLSTGTLVSIIVLGNIFIMLIGWLVIRIFVQKKPIKLKIKLPSFKKKQSSQEAEGSEVISNETNGSKNNKSGDILNLSMDGD</sequence>
<feature type="transmembrane region" description="Helical" evidence="2">
    <location>
        <begin position="379"/>
        <end position="402"/>
    </location>
</feature>
<evidence type="ECO:0008006" key="5">
    <source>
        <dbReference type="Google" id="ProtNLM"/>
    </source>
</evidence>
<accession>A0A0S2JZ12</accession>
<dbReference type="RefSeq" id="WP_171041734.1">
    <property type="nucleotide sequence ID" value="NZ_CP013187.1"/>
</dbReference>
<evidence type="ECO:0000256" key="1">
    <source>
        <dbReference type="SAM" id="MobiDB-lite"/>
    </source>
</evidence>
<keyword evidence="2" id="KW-0812">Transmembrane</keyword>
<organism evidence="3 4">
    <name type="scientific">Pseudoalteromonas phenolica</name>
    <dbReference type="NCBI Taxonomy" id="161398"/>
    <lineage>
        <taxon>Bacteria</taxon>
        <taxon>Pseudomonadati</taxon>
        <taxon>Pseudomonadota</taxon>
        <taxon>Gammaproteobacteria</taxon>
        <taxon>Alteromonadales</taxon>
        <taxon>Pseudoalteromonadaceae</taxon>
        <taxon>Pseudoalteromonas</taxon>
    </lineage>
</organism>
<dbReference type="PATRIC" id="fig|161398.10.peg.900"/>
<keyword evidence="2" id="KW-1133">Transmembrane helix</keyword>
<dbReference type="Proteomes" id="UP000061457">
    <property type="component" value="Chromosome I"/>
</dbReference>
<proteinExistence type="predicted"/>
<reference evidence="3 4" key="1">
    <citation type="submission" date="2015-11" db="EMBL/GenBank/DDBJ databases">
        <authorList>
            <person name="Zhang Y."/>
            <person name="Guo Z."/>
        </authorList>
    </citation>
    <scope>NUCLEOTIDE SEQUENCE [LARGE SCALE GENOMIC DNA]</scope>
    <source>
        <strain evidence="3 4">KCTC 12086</strain>
    </source>
</reference>
<dbReference type="EMBL" id="CP013187">
    <property type="protein sequence ID" value="ALO41402.1"/>
    <property type="molecule type" value="Genomic_DNA"/>
</dbReference>
<feature type="compositionally biased region" description="Polar residues" evidence="1">
    <location>
        <begin position="422"/>
        <end position="443"/>
    </location>
</feature>
<dbReference type="InterPro" id="IPR020010">
    <property type="entry name" value="CHP03503"/>
</dbReference>
<dbReference type="AlphaFoldDB" id="A0A0S2JZ12"/>
<keyword evidence="4" id="KW-1185">Reference proteome</keyword>
<evidence type="ECO:0000256" key="2">
    <source>
        <dbReference type="SAM" id="Phobius"/>
    </source>
</evidence>
<gene>
    <name evidence="3" type="ORF">PP2015_884</name>
</gene>
<evidence type="ECO:0000313" key="3">
    <source>
        <dbReference type="EMBL" id="ALO41402.1"/>
    </source>
</evidence>